<evidence type="ECO:0000313" key="2">
    <source>
        <dbReference type="EMBL" id="SFC81354.1"/>
    </source>
</evidence>
<dbReference type="InterPro" id="IPR055196">
    <property type="entry name" value="Putative_PNPOx_2"/>
</dbReference>
<organism evidence="2 3">
    <name type="scientific">Pragia fontium DSM 5563 = ATCC 49100</name>
    <dbReference type="NCBI Taxonomy" id="1122977"/>
    <lineage>
        <taxon>Bacteria</taxon>
        <taxon>Pseudomonadati</taxon>
        <taxon>Pseudomonadota</taxon>
        <taxon>Gammaproteobacteria</taxon>
        <taxon>Enterobacterales</taxon>
        <taxon>Budviciaceae</taxon>
        <taxon>Pragia</taxon>
    </lineage>
</organism>
<dbReference type="RefSeq" id="WP_074822401.1">
    <property type="nucleotide sequence ID" value="NZ_FOLW01000004.1"/>
</dbReference>
<sequence>MDFLASFHSIMQQQTDMALASCVDNQPNVRIVNFYYHPDNRGVIYFSSFKNNPKTQEFVHNNRVAITTIPIGDTQHVRVHNATVHKSDLSLYDLQEGFVSKIPSYQEIIEQAGSELDLYEVRFEQAQVTIDHMTSGSVTVA</sequence>
<protein>
    <submittedName>
        <fullName evidence="2">Pyridoxamine 5'-phosphate oxidase</fullName>
    </submittedName>
</protein>
<dbReference type="Gene3D" id="2.30.110.10">
    <property type="entry name" value="Electron Transport, Fmn-binding Protein, Chain A"/>
    <property type="match status" value="1"/>
</dbReference>
<dbReference type="EMBL" id="FOLW01000004">
    <property type="protein sequence ID" value="SFC81354.1"/>
    <property type="molecule type" value="Genomic_DNA"/>
</dbReference>
<dbReference type="InterPro" id="IPR012349">
    <property type="entry name" value="Split_barrel_FMN-bd"/>
</dbReference>
<dbReference type="Proteomes" id="UP000226420">
    <property type="component" value="Unassembled WGS sequence"/>
</dbReference>
<gene>
    <name evidence="2" type="ORF">SAMN02745723_104200</name>
</gene>
<feature type="domain" description="Pyridoxamine 5'-phosphate oxidase-like" evidence="1">
    <location>
        <begin position="11"/>
        <end position="130"/>
    </location>
</feature>
<name>A0AAJ4WAL3_9GAMM</name>
<dbReference type="SUPFAM" id="SSF50475">
    <property type="entry name" value="FMN-binding split barrel"/>
    <property type="match status" value="1"/>
</dbReference>
<comment type="caution">
    <text evidence="2">The sequence shown here is derived from an EMBL/GenBank/DDBJ whole genome shotgun (WGS) entry which is preliminary data.</text>
</comment>
<reference evidence="2 3" key="1">
    <citation type="submission" date="2016-10" db="EMBL/GenBank/DDBJ databases">
        <authorList>
            <person name="Varghese N."/>
            <person name="Submissions S."/>
        </authorList>
    </citation>
    <scope>NUCLEOTIDE SEQUENCE [LARGE SCALE GENOMIC DNA]</scope>
    <source>
        <strain evidence="2 3">DSM 5563</strain>
    </source>
</reference>
<proteinExistence type="predicted"/>
<evidence type="ECO:0000259" key="1">
    <source>
        <dbReference type="Pfam" id="PF22696"/>
    </source>
</evidence>
<dbReference type="AlphaFoldDB" id="A0AAJ4WAL3"/>
<dbReference type="Pfam" id="PF22696">
    <property type="entry name" value="Putative_PNPOx_2"/>
    <property type="match status" value="1"/>
</dbReference>
<evidence type="ECO:0000313" key="3">
    <source>
        <dbReference type="Proteomes" id="UP000226420"/>
    </source>
</evidence>
<accession>A0AAJ4WAL3</accession>